<organism evidence="1 2">
    <name type="scientific">Stylosanthes scabra</name>
    <dbReference type="NCBI Taxonomy" id="79078"/>
    <lineage>
        <taxon>Eukaryota</taxon>
        <taxon>Viridiplantae</taxon>
        <taxon>Streptophyta</taxon>
        <taxon>Embryophyta</taxon>
        <taxon>Tracheophyta</taxon>
        <taxon>Spermatophyta</taxon>
        <taxon>Magnoliopsida</taxon>
        <taxon>eudicotyledons</taxon>
        <taxon>Gunneridae</taxon>
        <taxon>Pentapetalae</taxon>
        <taxon>rosids</taxon>
        <taxon>fabids</taxon>
        <taxon>Fabales</taxon>
        <taxon>Fabaceae</taxon>
        <taxon>Papilionoideae</taxon>
        <taxon>50 kb inversion clade</taxon>
        <taxon>dalbergioids sensu lato</taxon>
        <taxon>Dalbergieae</taxon>
        <taxon>Pterocarpus clade</taxon>
        <taxon>Stylosanthes</taxon>
    </lineage>
</organism>
<proteinExistence type="predicted"/>
<protein>
    <submittedName>
        <fullName evidence="1">Uncharacterized protein</fullName>
    </submittedName>
</protein>
<evidence type="ECO:0000313" key="2">
    <source>
        <dbReference type="Proteomes" id="UP001341840"/>
    </source>
</evidence>
<keyword evidence="2" id="KW-1185">Reference proteome</keyword>
<comment type="caution">
    <text evidence="1">The sequence shown here is derived from an EMBL/GenBank/DDBJ whole genome shotgun (WGS) entry which is preliminary data.</text>
</comment>
<dbReference type="EMBL" id="JASCZI010271921">
    <property type="protein sequence ID" value="MED6217654.1"/>
    <property type="molecule type" value="Genomic_DNA"/>
</dbReference>
<gene>
    <name evidence="1" type="ORF">PIB30_019604</name>
</gene>
<evidence type="ECO:0000313" key="1">
    <source>
        <dbReference type="EMBL" id="MED6217654.1"/>
    </source>
</evidence>
<name>A0ABU6Z541_9FABA</name>
<sequence>MPGKRLWKLGAPNGRRSRPETPLLKWKIHEGNYGVDIGGVGDDDPVEEDQKSIVGAGHRSCRRKSQTVSARKLAVGLWRLHLPEMPMAARRSEDRLRLQILESSIVP</sequence>
<dbReference type="Proteomes" id="UP001341840">
    <property type="component" value="Unassembled WGS sequence"/>
</dbReference>
<reference evidence="1 2" key="1">
    <citation type="journal article" date="2023" name="Plants (Basel)">
        <title>Bridging the Gap: Combining Genomics and Transcriptomics Approaches to Understand Stylosanthes scabra, an Orphan Legume from the Brazilian Caatinga.</title>
        <authorList>
            <person name="Ferreira-Neto J.R.C."/>
            <person name="da Silva M.D."/>
            <person name="Binneck E."/>
            <person name="de Melo N.F."/>
            <person name="da Silva R.H."/>
            <person name="de Melo A.L.T.M."/>
            <person name="Pandolfi V."/>
            <person name="Bustamante F.O."/>
            <person name="Brasileiro-Vidal A.C."/>
            <person name="Benko-Iseppon A.M."/>
        </authorList>
    </citation>
    <scope>NUCLEOTIDE SEQUENCE [LARGE SCALE GENOMIC DNA]</scope>
    <source>
        <tissue evidence="1">Leaves</tissue>
    </source>
</reference>
<accession>A0ABU6Z541</accession>